<dbReference type="InterPro" id="IPR043718">
    <property type="entry name" value="DUF5659"/>
</dbReference>
<dbReference type="Pfam" id="PF18903">
    <property type="entry name" value="DUF5659"/>
    <property type="match status" value="1"/>
</dbReference>
<name>A0A0G0SZM6_9BACT</name>
<evidence type="ECO:0000313" key="2">
    <source>
        <dbReference type="EMBL" id="KKR70253.1"/>
    </source>
</evidence>
<feature type="domain" description="DUF5659" evidence="1">
    <location>
        <begin position="9"/>
        <end position="82"/>
    </location>
</feature>
<dbReference type="Proteomes" id="UP000034664">
    <property type="component" value="Unassembled WGS sequence"/>
</dbReference>
<organism evidence="2 3">
    <name type="scientific">Candidatus Roizmanbacteria bacterium GW2011_GWB1_40_7</name>
    <dbReference type="NCBI Taxonomy" id="1618482"/>
    <lineage>
        <taxon>Bacteria</taxon>
        <taxon>Candidatus Roizmaniibacteriota</taxon>
    </lineage>
</organism>
<evidence type="ECO:0000313" key="3">
    <source>
        <dbReference type="Proteomes" id="UP000034664"/>
    </source>
</evidence>
<sequence>MKIKKSQPTYNTTDFYLSCFLLARGIQLIGLNQTDEPGRRSFVFVESEMRSVLMNEYNFDGEAEINVRDFISAIRKLKTLLYEK</sequence>
<evidence type="ECO:0000259" key="1">
    <source>
        <dbReference type="Pfam" id="PF18903"/>
    </source>
</evidence>
<dbReference type="EMBL" id="LBZM01000053">
    <property type="protein sequence ID" value="KKR70253.1"/>
    <property type="molecule type" value="Genomic_DNA"/>
</dbReference>
<dbReference type="AlphaFoldDB" id="A0A0G0SZM6"/>
<comment type="caution">
    <text evidence="2">The sequence shown here is derived from an EMBL/GenBank/DDBJ whole genome shotgun (WGS) entry which is preliminary data.</text>
</comment>
<protein>
    <recommendedName>
        <fullName evidence="1">DUF5659 domain-containing protein</fullName>
    </recommendedName>
</protein>
<reference evidence="2 3" key="1">
    <citation type="journal article" date="2015" name="Nature">
        <title>rRNA introns, odd ribosomes, and small enigmatic genomes across a large radiation of phyla.</title>
        <authorList>
            <person name="Brown C.T."/>
            <person name="Hug L.A."/>
            <person name="Thomas B.C."/>
            <person name="Sharon I."/>
            <person name="Castelle C.J."/>
            <person name="Singh A."/>
            <person name="Wilkins M.J."/>
            <person name="Williams K.H."/>
            <person name="Banfield J.F."/>
        </authorList>
    </citation>
    <scope>NUCLEOTIDE SEQUENCE [LARGE SCALE GENOMIC DNA]</scope>
</reference>
<proteinExistence type="predicted"/>
<accession>A0A0G0SZM6</accession>
<gene>
    <name evidence="2" type="ORF">UU14_C0053G0002</name>
</gene>